<evidence type="ECO:0000313" key="10">
    <source>
        <dbReference type="RefSeq" id="XP_005107464.1"/>
    </source>
</evidence>
<keyword evidence="7" id="KW-0812">Transmembrane</keyword>
<gene>
    <name evidence="10" type="primary">LOC101855135</name>
</gene>
<keyword evidence="7" id="KW-0472">Membrane</keyword>
<evidence type="ECO:0000256" key="6">
    <source>
        <dbReference type="RuleBase" id="RU361226"/>
    </source>
</evidence>
<keyword evidence="7" id="KW-1133">Transmembrane helix</keyword>
<accession>A0ABM0K2U1</accession>
<keyword evidence="9" id="KW-1185">Reference proteome</keyword>
<sequence length="312" mass="34778">MSSFSKLSTVTVPVLIGVGVVAVTAILAKIFLPGLFGGKKKSSPVTLKDSTLKYPLKLIDREVLSPDTRRFRFALPSSDHILGLPVGQHIYLTARIDGQLVIRPYTPVSSDDDKGYMDLVIKVYFKNVHPNFPDGGKMSQYLEAMAIGDYIDVRGPNGLLQYTGRGTFSIKPDKKSEPQVKKAKKIGMIAGGTGITPMLQLVRQVFKDPEDQSELWLLFANQTEKDILLRSELEEVLNQQPDRFHLWYTLDRPEAGWKYSSGFINEEMIKKHLPAAGPDSLVVMCGPPPMINFACIPNLDKLGYSPETRFSY</sequence>
<dbReference type="PANTHER" id="PTHR19370:SF185">
    <property type="entry name" value="NADH-CYTOCHROME B5 REDUCTASE"/>
    <property type="match status" value="1"/>
</dbReference>
<comment type="similarity">
    <text evidence="6">Belongs to the flavoprotein pyridine nucleotide cytochrome reductase family.</text>
</comment>
<protein>
    <recommendedName>
        <fullName evidence="6">NADH-cytochrome b5 reductase</fullName>
        <ecNumber evidence="6">1.6.2.2</ecNumber>
    </recommendedName>
</protein>
<dbReference type="InterPro" id="IPR001709">
    <property type="entry name" value="Flavoprot_Pyr_Nucl_cyt_Rdtase"/>
</dbReference>
<evidence type="ECO:0000256" key="1">
    <source>
        <dbReference type="ARBA" id="ARBA00001974"/>
    </source>
</evidence>
<keyword evidence="4 6" id="KW-0560">Oxidoreductase</keyword>
<dbReference type="InterPro" id="IPR017938">
    <property type="entry name" value="Riboflavin_synthase-like_b-brl"/>
</dbReference>
<evidence type="ECO:0000256" key="5">
    <source>
        <dbReference type="ARBA" id="ARBA00023027"/>
    </source>
</evidence>
<keyword evidence="2 6" id="KW-0285">Flavoprotein</keyword>
<dbReference type="Proteomes" id="UP000694888">
    <property type="component" value="Unplaced"/>
</dbReference>
<dbReference type="Pfam" id="PF00175">
    <property type="entry name" value="NAD_binding_1"/>
    <property type="match status" value="1"/>
</dbReference>
<evidence type="ECO:0000256" key="3">
    <source>
        <dbReference type="ARBA" id="ARBA00022827"/>
    </source>
</evidence>
<dbReference type="PANTHER" id="PTHR19370">
    <property type="entry name" value="NADH-CYTOCHROME B5 REDUCTASE"/>
    <property type="match status" value="1"/>
</dbReference>
<keyword evidence="3 6" id="KW-0274">FAD</keyword>
<dbReference type="Gene3D" id="3.40.50.80">
    <property type="entry name" value="Nucleotide-binding domain of ferredoxin-NADP reductase (FNR) module"/>
    <property type="match status" value="1"/>
</dbReference>
<dbReference type="InterPro" id="IPR001834">
    <property type="entry name" value="CBR-like"/>
</dbReference>
<evidence type="ECO:0000256" key="7">
    <source>
        <dbReference type="SAM" id="Phobius"/>
    </source>
</evidence>
<evidence type="ECO:0000256" key="2">
    <source>
        <dbReference type="ARBA" id="ARBA00022630"/>
    </source>
</evidence>
<dbReference type="CDD" id="cd06183">
    <property type="entry name" value="cyt_b5_reduct_like"/>
    <property type="match status" value="1"/>
</dbReference>
<feature type="domain" description="FAD-binding FR-type" evidence="8">
    <location>
        <begin position="51"/>
        <end position="163"/>
    </location>
</feature>
<dbReference type="Pfam" id="PF00970">
    <property type="entry name" value="FAD_binding_6"/>
    <property type="match status" value="1"/>
</dbReference>
<organism evidence="9 10">
    <name type="scientific">Aplysia californica</name>
    <name type="common">California sea hare</name>
    <dbReference type="NCBI Taxonomy" id="6500"/>
    <lineage>
        <taxon>Eukaryota</taxon>
        <taxon>Metazoa</taxon>
        <taxon>Spiralia</taxon>
        <taxon>Lophotrochozoa</taxon>
        <taxon>Mollusca</taxon>
        <taxon>Gastropoda</taxon>
        <taxon>Heterobranchia</taxon>
        <taxon>Euthyneura</taxon>
        <taxon>Tectipleura</taxon>
        <taxon>Aplysiida</taxon>
        <taxon>Aplysioidea</taxon>
        <taxon>Aplysiidae</taxon>
        <taxon>Aplysia</taxon>
    </lineage>
</organism>
<dbReference type="GeneID" id="101855135"/>
<dbReference type="Gene3D" id="2.40.30.10">
    <property type="entry name" value="Translation factors"/>
    <property type="match status" value="1"/>
</dbReference>
<name>A0ABM0K2U1_APLCA</name>
<evidence type="ECO:0000313" key="9">
    <source>
        <dbReference type="Proteomes" id="UP000694888"/>
    </source>
</evidence>
<dbReference type="InterPro" id="IPR039261">
    <property type="entry name" value="FNR_nucleotide-bd"/>
</dbReference>
<reference evidence="10" key="1">
    <citation type="submission" date="2025-08" db="UniProtKB">
        <authorList>
            <consortium name="RefSeq"/>
        </authorList>
    </citation>
    <scope>IDENTIFICATION</scope>
</reference>
<dbReference type="InterPro" id="IPR008333">
    <property type="entry name" value="Cbr1-like_FAD-bd_dom"/>
</dbReference>
<dbReference type="RefSeq" id="XP_005107464.1">
    <property type="nucleotide sequence ID" value="XM_005107407.3"/>
</dbReference>
<dbReference type="SUPFAM" id="SSF63380">
    <property type="entry name" value="Riboflavin synthase domain-like"/>
    <property type="match status" value="1"/>
</dbReference>
<dbReference type="InterPro" id="IPR017927">
    <property type="entry name" value="FAD-bd_FR_type"/>
</dbReference>
<comment type="cofactor">
    <cofactor evidence="1 6">
        <name>FAD</name>
        <dbReference type="ChEBI" id="CHEBI:57692"/>
    </cofactor>
</comment>
<dbReference type="PRINTS" id="PR00406">
    <property type="entry name" value="CYTB5RDTASE"/>
</dbReference>
<feature type="transmembrane region" description="Helical" evidence="7">
    <location>
        <begin position="12"/>
        <end position="32"/>
    </location>
</feature>
<dbReference type="PROSITE" id="PS51384">
    <property type="entry name" value="FAD_FR"/>
    <property type="match status" value="1"/>
</dbReference>
<evidence type="ECO:0000256" key="4">
    <source>
        <dbReference type="ARBA" id="ARBA00023002"/>
    </source>
</evidence>
<dbReference type="SUPFAM" id="SSF52343">
    <property type="entry name" value="Ferredoxin reductase-like, C-terminal NADP-linked domain"/>
    <property type="match status" value="1"/>
</dbReference>
<keyword evidence="5 6" id="KW-0520">NAD</keyword>
<dbReference type="EC" id="1.6.2.2" evidence="6"/>
<dbReference type="InterPro" id="IPR001433">
    <property type="entry name" value="OxRdtase_FAD/NAD-bd"/>
</dbReference>
<proteinExistence type="inferred from homology"/>
<dbReference type="PRINTS" id="PR00371">
    <property type="entry name" value="FPNCR"/>
</dbReference>
<evidence type="ECO:0000259" key="8">
    <source>
        <dbReference type="PROSITE" id="PS51384"/>
    </source>
</evidence>
<comment type="catalytic activity">
    <reaction evidence="6">
        <text>2 Fe(III)-[cytochrome b5] + NADH = 2 Fe(II)-[cytochrome b5] + NAD(+) + H(+)</text>
        <dbReference type="Rhea" id="RHEA:46680"/>
        <dbReference type="Rhea" id="RHEA-COMP:10438"/>
        <dbReference type="Rhea" id="RHEA-COMP:10439"/>
        <dbReference type="ChEBI" id="CHEBI:15378"/>
        <dbReference type="ChEBI" id="CHEBI:29033"/>
        <dbReference type="ChEBI" id="CHEBI:29034"/>
        <dbReference type="ChEBI" id="CHEBI:57540"/>
        <dbReference type="ChEBI" id="CHEBI:57945"/>
        <dbReference type="EC" id="1.6.2.2"/>
    </reaction>
</comment>